<evidence type="ECO:0000256" key="1">
    <source>
        <dbReference type="SAM" id="Phobius"/>
    </source>
</evidence>
<accession>L8WKE7</accession>
<keyword evidence="1" id="KW-0812">Transmembrane</keyword>
<evidence type="ECO:0000313" key="3">
    <source>
        <dbReference type="Proteomes" id="UP000011668"/>
    </source>
</evidence>
<dbReference type="STRING" id="983506.L8WKE7"/>
<protein>
    <submittedName>
        <fullName evidence="2">Uncharacterized protein</fullName>
    </submittedName>
</protein>
<dbReference type="OrthoDB" id="2507450at2759"/>
<feature type="transmembrane region" description="Helical" evidence="1">
    <location>
        <begin position="43"/>
        <end position="69"/>
    </location>
</feature>
<gene>
    <name evidence="2" type="ORF">AG1IA_09149</name>
</gene>
<keyword evidence="3" id="KW-1185">Reference proteome</keyword>
<name>L8WKE7_THACA</name>
<reference evidence="2 3" key="1">
    <citation type="journal article" date="2013" name="Nat. Commun.">
        <title>The evolution and pathogenic mechanisms of the rice sheath blight pathogen.</title>
        <authorList>
            <person name="Zheng A."/>
            <person name="Lin R."/>
            <person name="Xu L."/>
            <person name="Qin P."/>
            <person name="Tang C."/>
            <person name="Ai P."/>
            <person name="Zhang D."/>
            <person name="Liu Y."/>
            <person name="Sun Z."/>
            <person name="Feng H."/>
            <person name="Wang Y."/>
            <person name="Chen Y."/>
            <person name="Liang X."/>
            <person name="Fu R."/>
            <person name="Li Q."/>
            <person name="Zhang J."/>
            <person name="Yu X."/>
            <person name="Xie Z."/>
            <person name="Ding L."/>
            <person name="Guan P."/>
            <person name="Tang J."/>
            <person name="Liang Y."/>
            <person name="Wang S."/>
            <person name="Deng Q."/>
            <person name="Li S."/>
            <person name="Zhu J."/>
            <person name="Wang L."/>
            <person name="Liu H."/>
            <person name="Li P."/>
        </authorList>
    </citation>
    <scope>NUCLEOTIDE SEQUENCE [LARGE SCALE GENOMIC DNA]</scope>
    <source>
        <strain evidence="3">AG-1 IA</strain>
    </source>
</reference>
<proteinExistence type="predicted"/>
<keyword evidence="1" id="KW-0472">Membrane</keyword>
<dbReference type="HOGENOM" id="CLU_1435330_0_0_1"/>
<dbReference type="AlphaFoldDB" id="L8WKE7"/>
<organism evidence="2 3">
    <name type="scientific">Thanatephorus cucumeris (strain AG1-IA)</name>
    <name type="common">Rice sheath blight fungus</name>
    <name type="synonym">Rhizoctonia solani</name>
    <dbReference type="NCBI Taxonomy" id="983506"/>
    <lineage>
        <taxon>Eukaryota</taxon>
        <taxon>Fungi</taxon>
        <taxon>Dikarya</taxon>
        <taxon>Basidiomycota</taxon>
        <taxon>Agaricomycotina</taxon>
        <taxon>Agaricomycetes</taxon>
        <taxon>Cantharellales</taxon>
        <taxon>Ceratobasidiaceae</taxon>
        <taxon>Rhizoctonia</taxon>
        <taxon>Rhizoctonia solani AG-1</taxon>
    </lineage>
</organism>
<sequence length="189" mass="20919">MGTIIDQVWLCVEALTEDSKYHRSCTKFLYLAPQGHFDSLLRLLLLLLFNKFIMLCFYPLATLSFATFVSARPLPLYRRQNAVTDFGSCNATPDIIFALGLDGRKDPSFQAKNNDVYNRKWFRACYMRDNKQLINMRIDGSALGIGVITSFICQQLNDKCKAPQATLDACASGQAAAAKVTGGAAADSL</sequence>
<dbReference type="Proteomes" id="UP000011668">
    <property type="component" value="Unassembled WGS sequence"/>
</dbReference>
<comment type="caution">
    <text evidence="2">The sequence shown here is derived from an EMBL/GenBank/DDBJ whole genome shotgun (WGS) entry which is preliminary data.</text>
</comment>
<evidence type="ECO:0000313" key="2">
    <source>
        <dbReference type="EMBL" id="ELU36824.1"/>
    </source>
</evidence>
<dbReference type="EMBL" id="AFRT01003039">
    <property type="protein sequence ID" value="ELU36824.1"/>
    <property type="molecule type" value="Genomic_DNA"/>
</dbReference>
<keyword evidence="1" id="KW-1133">Transmembrane helix</keyword>